<dbReference type="EMBL" id="HG964447">
    <property type="protein sequence ID" value="CDO91249.1"/>
    <property type="molecule type" value="Genomic_DNA"/>
</dbReference>
<evidence type="ECO:0000313" key="1">
    <source>
        <dbReference type="EMBL" id="CDO91249.1"/>
    </source>
</evidence>
<evidence type="ECO:0008006" key="4">
    <source>
        <dbReference type="Google" id="ProtNLM"/>
    </source>
</evidence>
<dbReference type="AlphaFoldDB" id="A0A024K625"/>
<dbReference type="OrthoDB" id="4735294at2"/>
<reference evidence="2 3" key="3">
    <citation type="submission" date="2016-01" db="EMBL/GenBank/DDBJ databases">
        <title>The new phylogeny of the genus Mycobacterium.</title>
        <authorList>
            <person name="Tarcisio F."/>
            <person name="Conor M."/>
            <person name="Antonella G."/>
            <person name="Elisabetta G."/>
            <person name="Giulia F.S."/>
            <person name="Sara T."/>
            <person name="Anna F."/>
            <person name="Clotilde B."/>
            <person name="Roberto B."/>
            <person name="Veronica D.S."/>
            <person name="Fabio R."/>
            <person name="Monica P."/>
            <person name="Olivier J."/>
            <person name="Enrico T."/>
            <person name="Nicola S."/>
        </authorList>
    </citation>
    <scope>NUCLEOTIDE SEQUENCE [LARGE SCALE GENOMIC DNA]</scope>
    <source>
        <strain evidence="2 3">DSM 44626</strain>
    </source>
</reference>
<accession>A0A024K625</accession>
<gene>
    <name evidence="2" type="ORF">AWC29_00970</name>
    <name evidence="1" type="ORF">BN973_05656</name>
</gene>
<sequence length="66" mass="7331">MAQPIRRTHAAVRSYCDQLRELMDQLRSDPLNEAKSVALVAHIINNRSTALQLLDVLETQAVGSVC</sequence>
<keyword evidence="3" id="KW-1185">Reference proteome</keyword>
<dbReference type="Proteomes" id="UP000193710">
    <property type="component" value="Unassembled WGS sequence"/>
</dbReference>
<organism evidence="1">
    <name type="scientific">Mycobacterium triplex</name>
    <dbReference type="NCBI Taxonomy" id="47839"/>
    <lineage>
        <taxon>Bacteria</taxon>
        <taxon>Bacillati</taxon>
        <taxon>Actinomycetota</taxon>
        <taxon>Actinomycetes</taxon>
        <taxon>Mycobacteriales</taxon>
        <taxon>Mycobacteriaceae</taxon>
        <taxon>Mycobacterium</taxon>
        <taxon>Mycobacterium simiae complex</taxon>
    </lineage>
</organism>
<dbReference type="RefSeq" id="WP_051641674.1">
    <property type="nucleotide sequence ID" value="NZ_HG964447.1"/>
</dbReference>
<name>A0A024K625_9MYCO</name>
<evidence type="ECO:0000313" key="3">
    <source>
        <dbReference type="Proteomes" id="UP000193710"/>
    </source>
</evidence>
<dbReference type="HOGENOM" id="CLU_192219_0_0_11"/>
<protein>
    <recommendedName>
        <fullName evidence="4">Transposase</fullName>
    </recommendedName>
</protein>
<dbReference type="STRING" id="47839.BN973_05656"/>
<proteinExistence type="predicted"/>
<reference evidence="1" key="2">
    <citation type="submission" date="2014-04" db="EMBL/GenBank/DDBJ databases">
        <authorList>
            <person name="Urmite Genomes U."/>
        </authorList>
    </citation>
    <scope>NUCLEOTIDE SEQUENCE</scope>
    <source>
        <strain evidence="1">DSM 44626</strain>
    </source>
</reference>
<evidence type="ECO:0000313" key="2">
    <source>
        <dbReference type="EMBL" id="ORX03267.1"/>
    </source>
</evidence>
<dbReference type="EMBL" id="LQPY01000023">
    <property type="protein sequence ID" value="ORX03267.1"/>
    <property type="molecule type" value="Genomic_DNA"/>
</dbReference>
<reference evidence="1" key="1">
    <citation type="journal article" date="2014" name="Genome Announc.">
        <title>Draft Genome Sequence of Mycobacterium triplex DSM 44626.</title>
        <authorList>
            <person name="Sassi M."/>
            <person name="Croce O."/>
            <person name="Robert C."/>
            <person name="Raoult D."/>
            <person name="Drancourt M."/>
        </authorList>
    </citation>
    <scope>NUCLEOTIDE SEQUENCE [LARGE SCALE GENOMIC DNA]</scope>
    <source>
        <strain evidence="1">DSM 44626</strain>
    </source>
</reference>
<dbReference type="Proteomes" id="UP000028880">
    <property type="component" value="Unassembled WGS sequence"/>
</dbReference>